<evidence type="ECO:0000313" key="2">
    <source>
        <dbReference type="EMBL" id="KAJ3736845.1"/>
    </source>
</evidence>
<accession>A0AA38N459</accession>
<feature type="compositionally biased region" description="Low complexity" evidence="1">
    <location>
        <begin position="19"/>
        <end position="43"/>
    </location>
</feature>
<dbReference type="AlphaFoldDB" id="A0AA38N459"/>
<dbReference type="Proteomes" id="UP001176059">
    <property type="component" value="Unassembled WGS sequence"/>
</dbReference>
<evidence type="ECO:0000313" key="3">
    <source>
        <dbReference type="Proteomes" id="UP001176059"/>
    </source>
</evidence>
<keyword evidence="3" id="KW-1185">Reference proteome</keyword>
<protein>
    <submittedName>
        <fullName evidence="2">Uncharacterized protein</fullName>
    </submittedName>
</protein>
<name>A0AA38N459_9AGAR</name>
<feature type="region of interest" description="Disordered" evidence="1">
    <location>
        <begin position="1"/>
        <end position="58"/>
    </location>
</feature>
<reference evidence="2" key="2">
    <citation type="journal article" date="2023" name="Proc. Natl. Acad. Sci. U.S.A.">
        <title>A global phylogenomic analysis of the shiitake genus Lentinula.</title>
        <authorList>
            <person name="Sierra-Patev S."/>
            <person name="Min B."/>
            <person name="Naranjo-Ortiz M."/>
            <person name="Looney B."/>
            <person name="Konkel Z."/>
            <person name="Slot J.C."/>
            <person name="Sakamoto Y."/>
            <person name="Steenwyk J.L."/>
            <person name="Rokas A."/>
            <person name="Carro J."/>
            <person name="Camarero S."/>
            <person name="Ferreira P."/>
            <person name="Molpeceres G."/>
            <person name="Ruiz-Duenas F.J."/>
            <person name="Serrano A."/>
            <person name="Henrissat B."/>
            <person name="Drula E."/>
            <person name="Hughes K.W."/>
            <person name="Mata J.L."/>
            <person name="Ishikawa N.K."/>
            <person name="Vargas-Isla R."/>
            <person name="Ushijima S."/>
            <person name="Smith C.A."/>
            <person name="Donoghue J."/>
            <person name="Ahrendt S."/>
            <person name="Andreopoulos W."/>
            <person name="He G."/>
            <person name="LaButti K."/>
            <person name="Lipzen A."/>
            <person name="Ng V."/>
            <person name="Riley R."/>
            <person name="Sandor L."/>
            <person name="Barry K."/>
            <person name="Martinez A.T."/>
            <person name="Xiao Y."/>
            <person name="Gibbons J.G."/>
            <person name="Terashima K."/>
            <person name="Grigoriev I.V."/>
            <person name="Hibbett D."/>
        </authorList>
    </citation>
    <scope>NUCLEOTIDE SEQUENCE</scope>
    <source>
        <strain evidence="2">ET3784</strain>
    </source>
</reference>
<feature type="compositionally biased region" description="Low complexity" evidence="1">
    <location>
        <begin position="145"/>
        <end position="158"/>
    </location>
</feature>
<comment type="caution">
    <text evidence="2">The sequence shown here is derived from an EMBL/GenBank/DDBJ whole genome shotgun (WGS) entry which is preliminary data.</text>
</comment>
<gene>
    <name evidence="2" type="ORF">DFJ43DRAFT_1149960</name>
</gene>
<organism evidence="2 3">
    <name type="scientific">Lentinula guzmanii</name>
    <dbReference type="NCBI Taxonomy" id="2804957"/>
    <lineage>
        <taxon>Eukaryota</taxon>
        <taxon>Fungi</taxon>
        <taxon>Dikarya</taxon>
        <taxon>Basidiomycota</taxon>
        <taxon>Agaricomycotina</taxon>
        <taxon>Agaricomycetes</taxon>
        <taxon>Agaricomycetidae</taxon>
        <taxon>Agaricales</taxon>
        <taxon>Marasmiineae</taxon>
        <taxon>Omphalotaceae</taxon>
        <taxon>Lentinula</taxon>
    </lineage>
</organism>
<sequence length="317" mass="35206">MTAKYEYFDPVSEHPPSPSSSLPSSWLPLSLSSSPTTPSSSPSPFLPQPYRLPLPPLHDQVVPPIRKWKGKERDLFSRGRSSKLEQSGFPTKPLISNDLKAFVEIPVSPRRKNRASVAEAGTSQVDRLTDHGAFIFLAFQATNLPHHTPTTSSTGSSIDDNDEFSSESDSSLYYEFDEESRASRPRLSHRNTANSSIEPTPVLSPNVHRIAKKFFRNTFEVIGPDLSNKDPLEQENPTEYISHPGIPGTMKWGKKLAVEEDKVFYKTITMDGELYKAGDVVMVKPARTIEKAGRAITRASPRSLRMEMQTGSGMCSL</sequence>
<proteinExistence type="predicted"/>
<feature type="region of interest" description="Disordered" evidence="1">
    <location>
        <begin position="145"/>
        <end position="202"/>
    </location>
</feature>
<reference evidence="2" key="1">
    <citation type="submission" date="2022-08" db="EMBL/GenBank/DDBJ databases">
        <authorList>
            <consortium name="DOE Joint Genome Institute"/>
            <person name="Min B."/>
            <person name="Sierra-Patev S."/>
            <person name="Naranjo-Ortiz M."/>
            <person name="Looney B."/>
            <person name="Konkel Z."/>
            <person name="Slot J.C."/>
            <person name="Sakamoto Y."/>
            <person name="Steenwyk J.L."/>
            <person name="Rokas A."/>
            <person name="Carro J."/>
            <person name="Camarero S."/>
            <person name="Ferreira P."/>
            <person name="Molpeceres G."/>
            <person name="Ruiz-duenas F.J."/>
            <person name="Serrano A."/>
            <person name="Henrissat B."/>
            <person name="Drula E."/>
            <person name="Hughes K.W."/>
            <person name="Mata J.L."/>
            <person name="Ishikawa N.K."/>
            <person name="Vargas-Isla R."/>
            <person name="Ushijima S."/>
            <person name="Smith C.A."/>
            <person name="Ahrendt S."/>
            <person name="Andreopoulos W."/>
            <person name="He G."/>
            <person name="LaButti K."/>
            <person name="Lipzen A."/>
            <person name="Ng V."/>
            <person name="Riley R."/>
            <person name="Sandor L."/>
            <person name="Barry K."/>
            <person name="Martinez A.T."/>
            <person name="Xiao Y."/>
            <person name="Gibbons J.G."/>
            <person name="Terashima K."/>
            <person name="Hibbett D.S."/>
            <person name="Grigoriev I.V."/>
        </authorList>
    </citation>
    <scope>NUCLEOTIDE SEQUENCE</scope>
    <source>
        <strain evidence="2">ET3784</strain>
    </source>
</reference>
<feature type="compositionally biased region" description="Pro residues" evidence="1">
    <location>
        <begin position="44"/>
        <end position="56"/>
    </location>
</feature>
<evidence type="ECO:0000256" key="1">
    <source>
        <dbReference type="SAM" id="MobiDB-lite"/>
    </source>
</evidence>
<dbReference type="EMBL" id="JANVFO010000004">
    <property type="protein sequence ID" value="KAJ3736845.1"/>
    <property type="molecule type" value="Genomic_DNA"/>
</dbReference>